<dbReference type="Proteomes" id="UP000182045">
    <property type="component" value="Unassembled WGS sequence"/>
</dbReference>
<dbReference type="InterPro" id="IPR005467">
    <property type="entry name" value="His_kinase_dom"/>
</dbReference>
<dbReference type="Pfam" id="PF02743">
    <property type="entry name" value="dCache_1"/>
    <property type="match status" value="1"/>
</dbReference>
<comment type="subcellular location">
    <subcellularLocation>
        <location evidence="2">Cell inner membrane</location>
        <topology evidence="2">Multi-pass membrane protein</topology>
    </subcellularLocation>
</comment>
<dbReference type="GO" id="GO:0000155">
    <property type="term" value="F:phosphorelay sensor kinase activity"/>
    <property type="evidence" value="ECO:0007669"/>
    <property type="project" value="InterPro"/>
</dbReference>
<reference evidence="21 22" key="1">
    <citation type="submission" date="2015-09" db="EMBL/GenBank/DDBJ databases">
        <title>Identification and resolution of microdiversity through metagenomic sequencing of parallel consortia.</title>
        <authorList>
            <person name="Nelson W.C."/>
            <person name="Romine M.F."/>
            <person name="Lindemann S.R."/>
        </authorList>
    </citation>
    <scope>NUCLEOTIDE SEQUENCE [LARGE SCALE GENOMIC DNA]</scope>
    <source>
        <strain evidence="21">HL-91</strain>
    </source>
</reference>
<keyword evidence="6" id="KW-0597">Phosphoprotein</keyword>
<dbReference type="OrthoDB" id="7568856at2"/>
<keyword evidence="17" id="KW-0175">Coiled coil</keyword>
<dbReference type="InterPro" id="IPR003661">
    <property type="entry name" value="HisK_dim/P_dom"/>
</dbReference>
<keyword evidence="10 21" id="KW-0418">Kinase</keyword>
<evidence type="ECO:0000256" key="18">
    <source>
        <dbReference type="SAM" id="Phobius"/>
    </source>
</evidence>
<dbReference type="CDD" id="cd00082">
    <property type="entry name" value="HisKA"/>
    <property type="match status" value="1"/>
</dbReference>
<dbReference type="RefSeq" id="WP_082700034.1">
    <property type="nucleotide sequence ID" value="NZ_FBYC01000001.1"/>
</dbReference>
<dbReference type="Gene3D" id="1.10.287.130">
    <property type="match status" value="1"/>
</dbReference>
<dbReference type="Gene3D" id="3.30.565.10">
    <property type="entry name" value="Histidine kinase-like ATPase, C-terminal domain"/>
    <property type="match status" value="1"/>
</dbReference>
<dbReference type="PROSITE" id="PS50109">
    <property type="entry name" value="HIS_KIN"/>
    <property type="match status" value="1"/>
</dbReference>
<dbReference type="Proteomes" id="UP000050413">
    <property type="component" value="Unassembled WGS sequence"/>
</dbReference>
<evidence type="ECO:0000256" key="3">
    <source>
        <dbReference type="ARBA" id="ARBA00012438"/>
    </source>
</evidence>
<evidence type="ECO:0000313" key="20">
    <source>
        <dbReference type="EMBL" id="CUX79417.1"/>
    </source>
</evidence>
<evidence type="ECO:0000256" key="4">
    <source>
        <dbReference type="ARBA" id="ARBA00022475"/>
    </source>
</evidence>
<evidence type="ECO:0000256" key="12">
    <source>
        <dbReference type="ARBA" id="ARBA00022989"/>
    </source>
</evidence>
<dbReference type="InterPro" id="IPR036097">
    <property type="entry name" value="HisK_dim/P_sf"/>
</dbReference>
<evidence type="ECO:0000256" key="9">
    <source>
        <dbReference type="ARBA" id="ARBA00022741"/>
    </source>
</evidence>
<accession>A0A0P7W7V3</accession>
<dbReference type="EMBL" id="LJSG01000019">
    <property type="protein sequence ID" value="KPP90175.1"/>
    <property type="molecule type" value="Genomic_DNA"/>
</dbReference>
<keyword evidence="7" id="KW-0808">Transferase</keyword>
<evidence type="ECO:0000256" key="15">
    <source>
        <dbReference type="ARBA" id="ARBA00059004"/>
    </source>
</evidence>
<keyword evidence="14 18" id="KW-0472">Membrane</keyword>
<evidence type="ECO:0000259" key="19">
    <source>
        <dbReference type="PROSITE" id="PS50109"/>
    </source>
</evidence>
<keyword evidence="23" id="KW-1185">Reference proteome</keyword>
<evidence type="ECO:0000256" key="14">
    <source>
        <dbReference type="ARBA" id="ARBA00023136"/>
    </source>
</evidence>
<dbReference type="EMBL" id="FBYC01000001">
    <property type="protein sequence ID" value="CUX79417.1"/>
    <property type="molecule type" value="Genomic_DNA"/>
</dbReference>
<feature type="domain" description="Histidine kinase" evidence="19">
    <location>
        <begin position="393"/>
        <end position="606"/>
    </location>
</feature>
<evidence type="ECO:0000256" key="17">
    <source>
        <dbReference type="SAM" id="Coils"/>
    </source>
</evidence>
<evidence type="ECO:0000256" key="10">
    <source>
        <dbReference type="ARBA" id="ARBA00022777"/>
    </source>
</evidence>
<evidence type="ECO:0000256" key="1">
    <source>
        <dbReference type="ARBA" id="ARBA00000085"/>
    </source>
</evidence>
<protein>
    <recommendedName>
        <fullName evidence="16">C4-dicarboxylate transport sensor protein DctB</fullName>
        <ecNumber evidence="3">2.7.13.3</ecNumber>
    </recommendedName>
</protein>
<gene>
    <name evidence="21" type="primary">dctB-2</name>
    <name evidence="20" type="ORF">Ga0058931_0096</name>
    <name evidence="21" type="ORF">HLUCCA05_14600</name>
</gene>
<keyword evidence="12 18" id="KW-1133">Transmembrane helix</keyword>
<dbReference type="PANTHER" id="PTHR43065:SF46">
    <property type="entry name" value="C4-DICARBOXYLATE TRANSPORT SENSOR PROTEIN DCTB"/>
    <property type="match status" value="1"/>
</dbReference>
<organism evidence="21 22">
    <name type="scientific">Roseibaca calidilacus</name>
    <dbReference type="NCBI Taxonomy" id="1666912"/>
    <lineage>
        <taxon>Bacteria</taxon>
        <taxon>Pseudomonadati</taxon>
        <taxon>Pseudomonadota</taxon>
        <taxon>Alphaproteobacteria</taxon>
        <taxon>Rhodobacterales</taxon>
        <taxon>Paracoccaceae</taxon>
        <taxon>Roseinatronobacter</taxon>
    </lineage>
</organism>
<evidence type="ECO:0000256" key="2">
    <source>
        <dbReference type="ARBA" id="ARBA00004429"/>
    </source>
</evidence>
<dbReference type="InterPro" id="IPR036890">
    <property type="entry name" value="HATPase_C_sf"/>
</dbReference>
<name>A0A0P7W7V3_9RHOB</name>
<dbReference type="EC" id="2.7.13.3" evidence="3"/>
<evidence type="ECO:0000256" key="11">
    <source>
        <dbReference type="ARBA" id="ARBA00022840"/>
    </source>
</evidence>
<evidence type="ECO:0000313" key="21">
    <source>
        <dbReference type="EMBL" id="KPP90175.1"/>
    </source>
</evidence>
<evidence type="ECO:0000313" key="23">
    <source>
        <dbReference type="Proteomes" id="UP000182045"/>
    </source>
</evidence>
<dbReference type="Pfam" id="PF02518">
    <property type="entry name" value="HATPase_c"/>
    <property type="match status" value="1"/>
</dbReference>
<dbReference type="STRING" id="1666912.Ga0058931_0096"/>
<dbReference type="AlphaFoldDB" id="A0A0P7W7V3"/>
<reference evidence="20 23" key="2">
    <citation type="submission" date="2016-01" db="EMBL/GenBank/DDBJ databases">
        <authorList>
            <person name="Varghese N."/>
        </authorList>
    </citation>
    <scope>NUCLEOTIDE SEQUENCE [LARGE SCALE GENOMIC DNA]</scope>
    <source>
        <strain evidence="20 23">HL-91</strain>
    </source>
</reference>
<comment type="catalytic activity">
    <reaction evidence="1">
        <text>ATP + protein L-histidine = ADP + protein N-phospho-L-histidine.</text>
        <dbReference type="EC" id="2.7.13.3"/>
    </reaction>
</comment>
<dbReference type="InterPro" id="IPR017055">
    <property type="entry name" value="Sig_transdc_His_kinase_DctB"/>
</dbReference>
<evidence type="ECO:0000313" key="22">
    <source>
        <dbReference type="Proteomes" id="UP000050413"/>
    </source>
</evidence>
<dbReference type="SUPFAM" id="SSF103190">
    <property type="entry name" value="Sensory domain-like"/>
    <property type="match status" value="1"/>
</dbReference>
<keyword evidence="5" id="KW-0997">Cell inner membrane</keyword>
<dbReference type="Gene3D" id="3.30.450.20">
    <property type="entry name" value="PAS domain"/>
    <property type="match status" value="2"/>
</dbReference>
<evidence type="ECO:0000256" key="6">
    <source>
        <dbReference type="ARBA" id="ARBA00022553"/>
    </source>
</evidence>
<dbReference type="InterPro" id="IPR003594">
    <property type="entry name" value="HATPase_dom"/>
</dbReference>
<dbReference type="SMART" id="SM00387">
    <property type="entry name" value="HATPase_c"/>
    <property type="match status" value="1"/>
</dbReference>
<evidence type="ECO:0000256" key="5">
    <source>
        <dbReference type="ARBA" id="ARBA00022519"/>
    </source>
</evidence>
<dbReference type="Pfam" id="PF00512">
    <property type="entry name" value="HisKA"/>
    <property type="match status" value="1"/>
</dbReference>
<dbReference type="PANTHER" id="PTHR43065">
    <property type="entry name" value="SENSOR HISTIDINE KINASE"/>
    <property type="match status" value="1"/>
</dbReference>
<dbReference type="GO" id="GO:0005524">
    <property type="term" value="F:ATP binding"/>
    <property type="evidence" value="ECO:0007669"/>
    <property type="project" value="UniProtKB-KW"/>
</dbReference>
<evidence type="ECO:0000256" key="7">
    <source>
        <dbReference type="ARBA" id="ARBA00022679"/>
    </source>
</evidence>
<evidence type="ECO:0000256" key="16">
    <source>
        <dbReference type="ARBA" id="ARBA00073143"/>
    </source>
</evidence>
<keyword evidence="11" id="KW-0067">ATP-binding</keyword>
<dbReference type="SUPFAM" id="SSF47384">
    <property type="entry name" value="Homodimeric domain of signal transducing histidine kinase"/>
    <property type="match status" value="1"/>
</dbReference>
<evidence type="ECO:0000256" key="13">
    <source>
        <dbReference type="ARBA" id="ARBA00023012"/>
    </source>
</evidence>
<comment type="function">
    <text evidence="15">Member of the two-component regulatory system DctB/DctD involved in the transport of C4-dicarboxylates. DctB functions as a membrane-associated protein kinase that phosphorylates DctD in response to environmental signals.</text>
</comment>
<comment type="caution">
    <text evidence="21">The sequence shown here is derived from an EMBL/GenBank/DDBJ whole genome shotgun (WGS) entry which is preliminary data.</text>
</comment>
<dbReference type="GO" id="GO:0005886">
    <property type="term" value="C:plasma membrane"/>
    <property type="evidence" value="ECO:0007669"/>
    <property type="project" value="UniProtKB-SubCell"/>
</dbReference>
<dbReference type="InterPro" id="IPR004358">
    <property type="entry name" value="Sig_transdc_His_kin-like_C"/>
</dbReference>
<sequence length="614" mass="67020">MALRYQRLLWALGAFALLLAIGASRLAYDRALKAQFAELNERGSSTLTLAASSLSGLLSRFERLPGLLAEQPPLRALLRYPDDPAHLDAANQHLRENAERSGASVIYVMNSEGVTLASSNYDQPSSFVGGDFSFRPYFQEAMAGGLGRFYALGTTSNRRGYYFGAPVEFGRDRLGVVVIKIDLEQIERAWAYEDLRIIVTDTEGIVFLSYRPDWLFHTFGALTPDNLARTRETRRYAGAQIGQIDHTTGTVPGGHAVLRTTADDGAREEFLALQTHMPRAGWTMQVLLPTGAAYAQALTLVSTGALGLGLLGLAALALWQRRRQLAERLAVQSRAAIELEARVAQRTSELKRTNIALQEEVAERRMAENRLRQTQAELVQAGKLAALGQMSAALSHEFNQPLAAARNYAENAAAFLDRNRGPEARDAIHQILGMIDRMTRISRHLRNFARKPNEQLRPVPLAEAVAGARDVLAWRLDKAGVMLELALGDPPPMVTGGLVRLQQVLVNLISNALDVTEGSNDRRLHLSAAARGEMVEISLRDHGPGVPEALQARIFDPFFSTKEVGKGLGLGLSITYNIVRDFGGSLSVANHPEGGAVFTLVLRAADHPALDAAE</sequence>
<keyword evidence="13" id="KW-0902">Two-component regulatory system</keyword>
<proteinExistence type="predicted"/>
<dbReference type="PIRSF" id="PIRSF036431">
    <property type="entry name" value="STHK_DctB"/>
    <property type="match status" value="1"/>
</dbReference>
<dbReference type="InterPro" id="IPR033479">
    <property type="entry name" value="dCache_1"/>
</dbReference>
<dbReference type="FunFam" id="1.10.287.130:FF:000049">
    <property type="entry name" value="C4-dicarboxylate transport sensor protein DctB"/>
    <property type="match status" value="1"/>
</dbReference>
<keyword evidence="4" id="KW-1003">Cell membrane</keyword>
<dbReference type="PATRIC" id="fig|1666912.4.peg.1127"/>
<feature type="transmembrane region" description="Helical" evidence="18">
    <location>
        <begin position="293"/>
        <end position="319"/>
    </location>
</feature>
<dbReference type="InterPro" id="IPR029151">
    <property type="entry name" value="Sensor-like_sf"/>
</dbReference>
<evidence type="ECO:0000256" key="8">
    <source>
        <dbReference type="ARBA" id="ARBA00022692"/>
    </source>
</evidence>
<feature type="coiled-coil region" evidence="17">
    <location>
        <begin position="350"/>
        <end position="384"/>
    </location>
</feature>
<keyword evidence="8 18" id="KW-0812">Transmembrane</keyword>
<dbReference type="PRINTS" id="PR00344">
    <property type="entry name" value="BCTRLSENSOR"/>
</dbReference>
<dbReference type="SUPFAM" id="SSF55874">
    <property type="entry name" value="ATPase domain of HSP90 chaperone/DNA topoisomerase II/histidine kinase"/>
    <property type="match status" value="1"/>
</dbReference>
<dbReference type="SMART" id="SM00388">
    <property type="entry name" value="HisKA"/>
    <property type="match status" value="1"/>
</dbReference>
<keyword evidence="9" id="KW-0547">Nucleotide-binding</keyword>